<keyword evidence="3 6" id="KW-0808">Transferase</keyword>
<evidence type="ECO:0000256" key="6">
    <source>
        <dbReference type="PROSITE-ProRule" id="PRU01015"/>
    </source>
</evidence>
<accession>A0A023BBJ4</accession>
<dbReference type="InterPro" id="IPR029063">
    <property type="entry name" value="SAM-dependent_MTases_sf"/>
</dbReference>
<gene>
    <name evidence="9" type="ORF">GNI_026150</name>
</gene>
<dbReference type="GO" id="GO:0035242">
    <property type="term" value="F:protein-arginine omega-N asymmetric methyltransferase activity"/>
    <property type="evidence" value="ECO:0007669"/>
    <property type="project" value="UniProtKB-EC"/>
</dbReference>
<dbReference type="PROSITE" id="PS51678">
    <property type="entry name" value="SAM_MT_PRMT"/>
    <property type="match status" value="1"/>
</dbReference>
<dbReference type="VEuPathDB" id="CryptoDB:GNI_026150"/>
<sequence length="365" mass="41626">MSGRPVHVVGGYVTEARAVADGDRSELRRVMEEPWESDGGRDLDYYFNSYSHLAIHEEMLKDRVRTSSYYNAITNNSHVFKDKVVLDVGAGTGVLSMFAAKAGAKHVYAVEYSDVAELARRLVKANGLEERVTVLQMKAEDLQLEPGSVDIIVSEWMGYFLLYESMLDCVLDCRDKFLKRDGLMLPDKARMFIAGLEDGDFRSEKFEFWNNVYGLDYSAVQERVLQEPLIDTVNADNVVTDACCIANFDLKTVQKKDLDFIARFQLNCNKQDYVHALVAWFDCSFDNGLHKPVTFSTAPQAQYTHWKQTVFYVRNSLPCKIQEQLTGIIAVKKGTPNPRTINVRIKLDFEGQVMQSHTDQVYYIR</sequence>
<dbReference type="GO" id="GO:0005634">
    <property type="term" value="C:nucleus"/>
    <property type="evidence" value="ECO:0007669"/>
    <property type="project" value="TreeGrafter"/>
</dbReference>
<dbReference type="AlphaFoldDB" id="A0A023BBJ4"/>
<dbReference type="RefSeq" id="XP_011134429.1">
    <property type="nucleotide sequence ID" value="XM_011136127.1"/>
</dbReference>
<dbReference type="Gene3D" id="2.70.160.11">
    <property type="entry name" value="Hnrnp arginine n-methyltransferase1"/>
    <property type="match status" value="1"/>
</dbReference>
<keyword evidence="4 6" id="KW-0949">S-adenosyl-L-methionine</keyword>
<protein>
    <recommendedName>
        <fullName evidence="1">type I protein arginine methyltransferase</fullName>
        <ecNumber evidence="1">2.1.1.319</ecNumber>
    </recommendedName>
</protein>
<dbReference type="SUPFAM" id="SSF53335">
    <property type="entry name" value="S-adenosyl-L-methionine-dependent methyltransferases"/>
    <property type="match status" value="1"/>
</dbReference>
<proteinExistence type="predicted"/>
<dbReference type="GeneID" id="22911157"/>
<dbReference type="Proteomes" id="UP000019763">
    <property type="component" value="Unassembled WGS sequence"/>
</dbReference>
<dbReference type="InterPro" id="IPR041698">
    <property type="entry name" value="Methyltransf_25"/>
</dbReference>
<dbReference type="eggNOG" id="KOG1499">
    <property type="taxonomic scope" value="Eukaryota"/>
</dbReference>
<dbReference type="FunFam" id="2.70.160.11:FF:000001">
    <property type="entry name" value="Blast:Protein arginine N-methyltransferase 1"/>
    <property type="match status" value="1"/>
</dbReference>
<comment type="caution">
    <text evidence="9">The sequence shown here is derived from an EMBL/GenBank/DDBJ whole genome shotgun (WGS) entry which is preliminary data.</text>
</comment>
<keyword evidence="2 6" id="KW-0489">Methyltransferase</keyword>
<evidence type="ECO:0000256" key="3">
    <source>
        <dbReference type="ARBA" id="ARBA00022679"/>
    </source>
</evidence>
<dbReference type="GO" id="GO:0042054">
    <property type="term" value="F:histone methyltransferase activity"/>
    <property type="evidence" value="ECO:0007669"/>
    <property type="project" value="TreeGrafter"/>
</dbReference>
<comment type="catalytic activity">
    <reaction evidence="5">
        <text>L-arginyl-[protein] + S-adenosyl-L-methionine = N(omega)-methyl-L-arginyl-[protein] + S-adenosyl-L-homocysteine + H(+)</text>
        <dbReference type="Rhea" id="RHEA:48100"/>
        <dbReference type="Rhea" id="RHEA-COMP:10532"/>
        <dbReference type="Rhea" id="RHEA-COMP:11990"/>
        <dbReference type="ChEBI" id="CHEBI:15378"/>
        <dbReference type="ChEBI" id="CHEBI:29965"/>
        <dbReference type="ChEBI" id="CHEBI:57856"/>
        <dbReference type="ChEBI" id="CHEBI:59789"/>
        <dbReference type="ChEBI" id="CHEBI:65280"/>
    </reaction>
    <physiologicalReaction direction="left-to-right" evidence="5">
        <dbReference type="Rhea" id="RHEA:48101"/>
    </physiologicalReaction>
</comment>
<dbReference type="PANTHER" id="PTHR11006">
    <property type="entry name" value="PROTEIN ARGININE N-METHYLTRANSFERASE"/>
    <property type="match status" value="1"/>
</dbReference>
<organism evidence="9 10">
    <name type="scientific">Gregarina niphandrodes</name>
    <name type="common">Septate eugregarine</name>
    <dbReference type="NCBI Taxonomy" id="110365"/>
    <lineage>
        <taxon>Eukaryota</taxon>
        <taxon>Sar</taxon>
        <taxon>Alveolata</taxon>
        <taxon>Apicomplexa</taxon>
        <taxon>Conoidasida</taxon>
        <taxon>Gregarinasina</taxon>
        <taxon>Eugregarinorida</taxon>
        <taxon>Gregarinidae</taxon>
        <taxon>Gregarina</taxon>
    </lineage>
</organism>
<evidence type="ECO:0000256" key="1">
    <source>
        <dbReference type="ARBA" id="ARBA00011925"/>
    </source>
</evidence>
<dbReference type="Pfam" id="PF22528">
    <property type="entry name" value="PRMT_C"/>
    <property type="match status" value="1"/>
</dbReference>
<dbReference type="Pfam" id="PF13649">
    <property type="entry name" value="Methyltransf_25"/>
    <property type="match status" value="1"/>
</dbReference>
<evidence type="ECO:0000256" key="4">
    <source>
        <dbReference type="ARBA" id="ARBA00022691"/>
    </source>
</evidence>
<reference evidence="9" key="1">
    <citation type="submission" date="2013-12" db="EMBL/GenBank/DDBJ databases">
        <authorList>
            <person name="Omoto C.K."/>
            <person name="Sibley D."/>
            <person name="Venepally P."/>
            <person name="Hadjithomas M."/>
            <person name="Karamycheva S."/>
            <person name="Brunk B."/>
            <person name="Roos D."/>
            <person name="Caler E."/>
            <person name="Lorenzi H."/>
        </authorList>
    </citation>
    <scope>NUCLEOTIDE SEQUENCE</scope>
</reference>
<dbReference type="GO" id="GO:0032259">
    <property type="term" value="P:methylation"/>
    <property type="evidence" value="ECO:0007669"/>
    <property type="project" value="UniProtKB-KW"/>
</dbReference>
<dbReference type="PANTHER" id="PTHR11006:SF53">
    <property type="entry name" value="PROTEIN ARGININE N-METHYLTRANSFERASE 3"/>
    <property type="match status" value="1"/>
</dbReference>
<evidence type="ECO:0000256" key="5">
    <source>
        <dbReference type="ARBA" id="ARBA00049303"/>
    </source>
</evidence>
<dbReference type="OrthoDB" id="7848332at2759"/>
<evidence type="ECO:0000259" key="7">
    <source>
        <dbReference type="Pfam" id="PF13649"/>
    </source>
</evidence>
<dbReference type="EMBL" id="AFNH02000195">
    <property type="protein sequence ID" value="EZG79493.1"/>
    <property type="molecule type" value="Genomic_DNA"/>
</dbReference>
<dbReference type="FunFam" id="3.40.50.150:FF:000003">
    <property type="entry name" value="Blast:Protein arginine N-methyltransferase 1"/>
    <property type="match status" value="1"/>
</dbReference>
<evidence type="ECO:0000313" key="10">
    <source>
        <dbReference type="Proteomes" id="UP000019763"/>
    </source>
</evidence>
<evidence type="ECO:0000313" key="9">
    <source>
        <dbReference type="EMBL" id="EZG79493.1"/>
    </source>
</evidence>
<keyword evidence="10" id="KW-1185">Reference proteome</keyword>
<feature type="domain" description="Methyltransferase" evidence="7">
    <location>
        <begin position="85"/>
        <end position="171"/>
    </location>
</feature>
<dbReference type="Gene3D" id="3.40.50.150">
    <property type="entry name" value="Vaccinia Virus protein VP39"/>
    <property type="match status" value="1"/>
</dbReference>
<dbReference type="InterPro" id="IPR055135">
    <property type="entry name" value="PRMT_dom"/>
</dbReference>
<feature type="domain" description="Protein arginine N-methyltransferase" evidence="8">
    <location>
        <begin position="187"/>
        <end position="352"/>
    </location>
</feature>
<dbReference type="InterPro" id="IPR025799">
    <property type="entry name" value="Arg_MeTrfase"/>
</dbReference>
<evidence type="ECO:0000259" key="8">
    <source>
        <dbReference type="Pfam" id="PF22528"/>
    </source>
</evidence>
<evidence type="ECO:0000256" key="2">
    <source>
        <dbReference type="ARBA" id="ARBA00022603"/>
    </source>
</evidence>
<dbReference type="EC" id="2.1.1.319" evidence="1"/>
<name>A0A023BBJ4_GRENI</name>
<dbReference type="OMA" id="CTHTKVK"/>
<dbReference type="CDD" id="cd02440">
    <property type="entry name" value="AdoMet_MTases"/>
    <property type="match status" value="1"/>
</dbReference>